<evidence type="ECO:0000256" key="1">
    <source>
        <dbReference type="ARBA" id="ARBA00010884"/>
    </source>
</evidence>
<evidence type="ECO:0000313" key="5">
    <source>
        <dbReference type="Proteomes" id="UP000199600"/>
    </source>
</evidence>
<sequence>MIDYTAPKWLPGGHLQTLYPLLLKPALPLYHRERWETPDGDFIDLDWNDASGSVQRDANASPAVPSIVPTIVPLIALFHGLEGSSGSHYARALMHRLNDIGWGGVVVHFRGCSGEPNRLPRAYHSGDSEEIDWILHRLKQQHPERPLYAVGVSMGGNALLKWLGERESSANHLLCGAAAISAPFDLAACGHQLACGFNQVYTQNFLRTLKQNAASKLQRFPGLFDERRMHEASTLHAFDDVVTAPLHGFAGADDYWRRASSKPWLAGIRVPTLLLNARNDPFLPEDALPGADRVSAQVTLDFPNEGGHVGFVSGSRPGSLDWLPDRILRFFTDHAMSTATAQSKKCIAADALHR</sequence>
<dbReference type="GO" id="GO:0034338">
    <property type="term" value="F:short-chain carboxylesterase activity"/>
    <property type="evidence" value="ECO:0007669"/>
    <property type="project" value="TreeGrafter"/>
</dbReference>
<dbReference type="PANTHER" id="PTHR10794:SF94">
    <property type="entry name" value="ESTERASE YHET-RELATED"/>
    <property type="match status" value="1"/>
</dbReference>
<dbReference type="NCBIfam" id="NF008218">
    <property type="entry name" value="PRK10985.1"/>
    <property type="match status" value="1"/>
</dbReference>
<evidence type="ECO:0000259" key="3">
    <source>
        <dbReference type="Pfam" id="PF00561"/>
    </source>
</evidence>
<dbReference type="Gene3D" id="3.40.50.1820">
    <property type="entry name" value="alpha/beta hydrolase"/>
    <property type="match status" value="1"/>
</dbReference>
<proteinExistence type="inferred from homology"/>
<dbReference type="InterPro" id="IPR000073">
    <property type="entry name" value="AB_hydrolase_1"/>
</dbReference>
<name>A0A1A8Y257_9RHOO</name>
<gene>
    <name evidence="4" type="ORF">PROAA_950005</name>
</gene>
<feature type="active site" description="Charge relay system" evidence="2">
    <location>
        <position position="153"/>
    </location>
</feature>
<organism evidence="4 5">
    <name type="scientific">Candidatus Propionivibrio aalborgensis</name>
    <dbReference type="NCBI Taxonomy" id="1860101"/>
    <lineage>
        <taxon>Bacteria</taxon>
        <taxon>Pseudomonadati</taxon>
        <taxon>Pseudomonadota</taxon>
        <taxon>Betaproteobacteria</taxon>
        <taxon>Rhodocyclales</taxon>
        <taxon>Rhodocyclaceae</taxon>
        <taxon>Propionivibrio</taxon>
    </lineage>
</organism>
<dbReference type="GO" id="GO:0047372">
    <property type="term" value="F:monoacylglycerol lipase activity"/>
    <property type="evidence" value="ECO:0007669"/>
    <property type="project" value="TreeGrafter"/>
</dbReference>
<reference evidence="4 5" key="1">
    <citation type="submission" date="2016-06" db="EMBL/GenBank/DDBJ databases">
        <authorList>
            <person name="Kjaerup R.B."/>
            <person name="Dalgaard T.S."/>
            <person name="Juul-Madsen H.R."/>
        </authorList>
    </citation>
    <scope>NUCLEOTIDE SEQUENCE [LARGE SCALE GENOMIC DNA]</scope>
    <source>
        <strain evidence="4">2</strain>
    </source>
</reference>
<comment type="similarity">
    <text evidence="1">Belongs to the AB hydrolase superfamily. AB hydrolase 4 family.</text>
</comment>
<dbReference type="InterPro" id="IPR012020">
    <property type="entry name" value="ABHD4"/>
</dbReference>
<dbReference type="Proteomes" id="UP000199600">
    <property type="component" value="Unassembled WGS sequence"/>
</dbReference>
<feature type="active site" description="Charge relay system" evidence="2">
    <location>
        <position position="308"/>
    </location>
</feature>
<dbReference type="InterPro" id="IPR029058">
    <property type="entry name" value="AB_hydrolase_fold"/>
</dbReference>
<keyword evidence="4" id="KW-0378">Hydrolase</keyword>
<protein>
    <submittedName>
        <fullName evidence="4">Alpha/beta hydrolase fold protein</fullName>
    </submittedName>
</protein>
<dbReference type="PANTHER" id="PTHR10794">
    <property type="entry name" value="ABHYDROLASE DOMAIN-CONTAINING PROTEIN"/>
    <property type="match status" value="1"/>
</dbReference>
<keyword evidence="5" id="KW-1185">Reference proteome</keyword>
<dbReference type="EMBL" id="FLQY01000401">
    <property type="protein sequence ID" value="SBT11215.1"/>
    <property type="molecule type" value="Genomic_DNA"/>
</dbReference>
<dbReference type="PIRSF" id="PIRSF005211">
    <property type="entry name" value="Ab_hydro_YheT"/>
    <property type="match status" value="1"/>
</dbReference>
<evidence type="ECO:0000256" key="2">
    <source>
        <dbReference type="PIRSR" id="PIRSR005211-1"/>
    </source>
</evidence>
<dbReference type="AlphaFoldDB" id="A0A1A8Y257"/>
<dbReference type="InterPro" id="IPR050960">
    <property type="entry name" value="AB_hydrolase_4_sf"/>
</dbReference>
<dbReference type="Pfam" id="PF00561">
    <property type="entry name" value="Abhydrolase_1"/>
    <property type="match status" value="1"/>
</dbReference>
<accession>A0A1A8Y257</accession>
<feature type="active site" description="Charge relay system" evidence="2">
    <location>
        <position position="280"/>
    </location>
</feature>
<evidence type="ECO:0000313" key="4">
    <source>
        <dbReference type="EMBL" id="SBT11215.1"/>
    </source>
</evidence>
<dbReference type="RefSeq" id="WP_186412754.1">
    <property type="nucleotide sequence ID" value="NZ_FLQY01000401.1"/>
</dbReference>
<dbReference type="SUPFAM" id="SSF53474">
    <property type="entry name" value="alpha/beta-Hydrolases"/>
    <property type="match status" value="1"/>
</dbReference>
<feature type="domain" description="AB hydrolase-1" evidence="3">
    <location>
        <begin position="73"/>
        <end position="313"/>
    </location>
</feature>